<dbReference type="SUPFAM" id="SSF51182">
    <property type="entry name" value="RmlC-like cupins"/>
    <property type="match status" value="1"/>
</dbReference>
<dbReference type="AlphaFoldDB" id="A0AAJ5WMJ6"/>
<sequence>MLPIIGDDRGSLISIEKALNIPFAIRRVYYIFGTKAGVSRGFHAHRDLQQLIVCLSGSCRMTLDDGGGRVDHLLDAPQKALLIKNMVWREMHDFSDDCVLMVIASETYDERDYIRGYDDFKRLVARA</sequence>
<dbReference type="Pfam" id="PF05523">
    <property type="entry name" value="FdtA"/>
    <property type="match status" value="1"/>
</dbReference>
<reference evidence="2" key="1">
    <citation type="submission" date="2023-03" db="EMBL/GenBank/DDBJ databases">
        <title>Andean soil-derived lignocellulolytic bacterial consortium as a source of novel taxa and putative plastic-active enzymes.</title>
        <authorList>
            <person name="Diaz-Garcia L."/>
            <person name="Chuvochina M."/>
            <person name="Feuerriegel G."/>
            <person name="Bunk B."/>
            <person name="Sproer C."/>
            <person name="Streit W.R."/>
            <person name="Rodriguez L.M."/>
            <person name="Overmann J."/>
            <person name="Jimenez D.J."/>
        </authorList>
    </citation>
    <scope>NUCLEOTIDE SEQUENCE</scope>
    <source>
        <strain evidence="2">MAG 876</strain>
    </source>
</reference>
<feature type="domain" description="Sugar 3,4-ketoisomerase QdtA cupin" evidence="1">
    <location>
        <begin position="2"/>
        <end position="124"/>
    </location>
</feature>
<accession>A0AAJ5WMJ6</accession>
<proteinExistence type="predicted"/>
<dbReference type="Gene3D" id="2.60.120.10">
    <property type="entry name" value="Jelly Rolls"/>
    <property type="match status" value="1"/>
</dbReference>
<dbReference type="InterPro" id="IPR011051">
    <property type="entry name" value="RmlC_Cupin_sf"/>
</dbReference>
<evidence type="ECO:0000259" key="1">
    <source>
        <dbReference type="Pfam" id="PF05523"/>
    </source>
</evidence>
<evidence type="ECO:0000313" key="2">
    <source>
        <dbReference type="EMBL" id="WEK33385.1"/>
    </source>
</evidence>
<protein>
    <submittedName>
        <fullName evidence="2">FdtA/QdtA family cupin domain-containing protein</fullName>
    </submittedName>
</protein>
<dbReference type="CDD" id="cd20292">
    <property type="entry name" value="cupin_QdtA-like"/>
    <property type="match status" value="1"/>
</dbReference>
<gene>
    <name evidence="2" type="ORF">P0Y58_23325</name>
</gene>
<organism evidence="2 3">
    <name type="scientific">Candidatus Pseudomonas phytovorans</name>
    <dbReference type="NCBI Taxonomy" id="3121377"/>
    <lineage>
        <taxon>Bacteria</taxon>
        <taxon>Pseudomonadati</taxon>
        <taxon>Pseudomonadota</taxon>
        <taxon>Gammaproteobacteria</taxon>
        <taxon>Pseudomonadales</taxon>
        <taxon>Pseudomonadaceae</taxon>
        <taxon>Pseudomonas</taxon>
    </lineage>
</organism>
<dbReference type="EMBL" id="CP119325">
    <property type="protein sequence ID" value="WEK33385.1"/>
    <property type="molecule type" value="Genomic_DNA"/>
</dbReference>
<evidence type="ECO:0000313" key="3">
    <source>
        <dbReference type="Proteomes" id="UP001216329"/>
    </source>
</evidence>
<dbReference type="Proteomes" id="UP001216329">
    <property type="component" value="Chromosome"/>
</dbReference>
<dbReference type="InterPro" id="IPR008894">
    <property type="entry name" value="QdtA_cupin_dom"/>
</dbReference>
<dbReference type="InterPro" id="IPR014710">
    <property type="entry name" value="RmlC-like_jellyroll"/>
</dbReference>
<name>A0AAJ5WMJ6_9PSED</name>